<dbReference type="SUPFAM" id="SSF54373">
    <property type="entry name" value="FAD-linked reductases, C-terminal domain"/>
    <property type="match status" value="1"/>
</dbReference>
<evidence type="ECO:0000313" key="6">
    <source>
        <dbReference type="EMBL" id="OYQ21146.1"/>
    </source>
</evidence>
<dbReference type="RefSeq" id="WP_094407470.1">
    <property type="nucleotide sequence ID" value="NZ_BMJZ01000016.1"/>
</dbReference>
<evidence type="ECO:0000259" key="5">
    <source>
        <dbReference type="Pfam" id="PF01266"/>
    </source>
</evidence>
<evidence type="ECO:0000256" key="2">
    <source>
        <dbReference type="ARBA" id="ARBA00022630"/>
    </source>
</evidence>
<reference evidence="6 7" key="1">
    <citation type="submission" date="2017-07" db="EMBL/GenBank/DDBJ databases">
        <title>Elstera cyanobacteriorum sp. nov., a novel bacterium isolated from cyanobacterial aggregates in a eutrophic lake.</title>
        <authorList>
            <person name="Cai H."/>
        </authorList>
    </citation>
    <scope>NUCLEOTIDE SEQUENCE [LARGE SCALE GENOMIC DNA]</scope>
    <source>
        <strain evidence="6 7">TH019</strain>
    </source>
</reference>
<dbReference type="Proteomes" id="UP000216361">
    <property type="component" value="Unassembled WGS sequence"/>
</dbReference>
<dbReference type="Gene3D" id="3.50.50.60">
    <property type="entry name" value="FAD/NAD(P)-binding domain"/>
    <property type="match status" value="1"/>
</dbReference>
<dbReference type="InterPro" id="IPR045170">
    <property type="entry name" value="MTOX"/>
</dbReference>
<accession>A0A255XVY4</accession>
<dbReference type="OrthoDB" id="9806257at2"/>
<dbReference type="GO" id="GO:0050660">
    <property type="term" value="F:flavin adenine dinucleotide binding"/>
    <property type="evidence" value="ECO:0007669"/>
    <property type="project" value="InterPro"/>
</dbReference>
<dbReference type="InterPro" id="IPR036188">
    <property type="entry name" value="FAD/NAD-bd_sf"/>
</dbReference>
<name>A0A255XVY4_9PROT</name>
<proteinExistence type="predicted"/>
<dbReference type="PANTHER" id="PTHR10961:SF46">
    <property type="entry name" value="PEROXISOMAL SARCOSINE OXIDASE"/>
    <property type="match status" value="1"/>
</dbReference>
<keyword evidence="4" id="KW-0560">Oxidoreductase</keyword>
<evidence type="ECO:0000256" key="1">
    <source>
        <dbReference type="ARBA" id="ARBA00001974"/>
    </source>
</evidence>
<dbReference type="Gene3D" id="3.30.9.10">
    <property type="entry name" value="D-Amino Acid Oxidase, subunit A, domain 2"/>
    <property type="match status" value="1"/>
</dbReference>
<gene>
    <name evidence="6" type="ORF">CHR90_02855</name>
</gene>
<comment type="cofactor">
    <cofactor evidence="1">
        <name>FAD</name>
        <dbReference type="ChEBI" id="CHEBI:57692"/>
    </cofactor>
</comment>
<comment type="caution">
    <text evidence="6">The sequence shown here is derived from an EMBL/GenBank/DDBJ whole genome shotgun (WGS) entry which is preliminary data.</text>
</comment>
<evidence type="ECO:0000256" key="4">
    <source>
        <dbReference type="ARBA" id="ARBA00023002"/>
    </source>
</evidence>
<organism evidence="6 7">
    <name type="scientific">Elstera cyanobacteriorum</name>
    <dbReference type="NCBI Taxonomy" id="2022747"/>
    <lineage>
        <taxon>Bacteria</taxon>
        <taxon>Pseudomonadati</taxon>
        <taxon>Pseudomonadota</taxon>
        <taxon>Alphaproteobacteria</taxon>
        <taxon>Rhodospirillales</taxon>
        <taxon>Rhodospirillaceae</taxon>
        <taxon>Elstera</taxon>
    </lineage>
</organism>
<dbReference type="AlphaFoldDB" id="A0A255XVY4"/>
<keyword evidence="2" id="KW-0285">Flavoprotein</keyword>
<keyword evidence="3" id="KW-0274">FAD</keyword>
<feature type="domain" description="FAD dependent oxidoreductase" evidence="5">
    <location>
        <begin position="3"/>
        <end position="354"/>
    </location>
</feature>
<evidence type="ECO:0000313" key="7">
    <source>
        <dbReference type="Proteomes" id="UP000216361"/>
    </source>
</evidence>
<dbReference type="SUPFAM" id="SSF51905">
    <property type="entry name" value="FAD/NAD(P)-binding domain"/>
    <property type="match status" value="1"/>
</dbReference>
<protein>
    <recommendedName>
        <fullName evidence="5">FAD dependent oxidoreductase domain-containing protein</fullName>
    </recommendedName>
</protein>
<sequence>MQVIIVGGGIAGLATAWALHKTGAQITLLEQGPLPNPLGTSVDDHRLIRYPYSTKLGFTRMVGEAYAAWAELWADLGETHYVETGTLVLGGPGNAQNAATVATLERAGLRVGADIEWLTADTLARDYPLLEEAAVADGGYRLKTGGALRCGRIVQALARHLAFIGLDIRPNTPVTAVDPTAGRVTLADGSQLSADAVVVAAGAWVTKLLPGLATRVTPSRQLIVYVAPPSETVAQWQRMPMMLSIDEGNAGFYLVPPIPGTGMKIGDHRFSRTGDPAAPRVFTAEEARAVVEQCRGQIRNLDAYRIIEPKVCFYTVEADEAFVFHQEDKLLAVSACSGHGFKFGSVIGKAAADLLTGKRTLAEVSLWARGA</sequence>
<dbReference type="EMBL" id="NOXS01000024">
    <property type="protein sequence ID" value="OYQ21146.1"/>
    <property type="molecule type" value="Genomic_DNA"/>
</dbReference>
<keyword evidence="7" id="KW-1185">Reference proteome</keyword>
<dbReference type="InterPro" id="IPR006076">
    <property type="entry name" value="FAD-dep_OxRdtase"/>
</dbReference>
<evidence type="ECO:0000256" key="3">
    <source>
        <dbReference type="ARBA" id="ARBA00022827"/>
    </source>
</evidence>
<dbReference type="GO" id="GO:0008115">
    <property type="term" value="F:sarcosine oxidase activity"/>
    <property type="evidence" value="ECO:0007669"/>
    <property type="project" value="TreeGrafter"/>
</dbReference>
<dbReference type="Pfam" id="PF01266">
    <property type="entry name" value="DAO"/>
    <property type="match status" value="1"/>
</dbReference>
<dbReference type="PANTHER" id="PTHR10961">
    <property type="entry name" value="PEROXISOMAL SARCOSINE OXIDASE"/>
    <property type="match status" value="1"/>
</dbReference>